<gene>
    <name evidence="1" type="ORF">MGSAQ_003082</name>
</gene>
<proteinExistence type="predicted"/>
<dbReference type="EMBL" id="AYSL01001797">
    <property type="protein sequence ID" value="KTF05422.1"/>
    <property type="molecule type" value="Genomic_DNA"/>
</dbReference>
<protein>
    <submittedName>
        <fullName evidence="1">Uncharacterized protein</fullName>
    </submittedName>
</protein>
<organism evidence="1">
    <name type="scientific">marine sediment metagenome</name>
    <dbReference type="NCBI Taxonomy" id="412755"/>
    <lineage>
        <taxon>unclassified sequences</taxon>
        <taxon>metagenomes</taxon>
        <taxon>ecological metagenomes</taxon>
    </lineage>
</organism>
<sequence length="33" mass="3870">SIFRCSAPVFSAQYKVYFDREDILTLSGYSYDQ</sequence>
<feature type="non-terminal residue" evidence="1">
    <location>
        <position position="1"/>
    </location>
</feature>
<comment type="caution">
    <text evidence="1">The sequence shown here is derived from an EMBL/GenBank/DDBJ whole genome shotgun (WGS) entry which is preliminary data.</text>
</comment>
<dbReference type="AlphaFoldDB" id="A0A1B6NR22"/>
<name>A0A1B6NR22_9ZZZZ</name>
<accession>A0A1B6NR22</accession>
<evidence type="ECO:0000313" key="1">
    <source>
        <dbReference type="EMBL" id="KTF05422.1"/>
    </source>
</evidence>
<reference evidence="1" key="1">
    <citation type="submission" date="2013-11" db="EMBL/GenBank/DDBJ databases">
        <title>Microbial diversity, functional groups and degradation webs in Northern and Southern Mediterranean and Red Sea marine crude oil polluted sites.</title>
        <authorList>
            <person name="Daffonchio D."/>
            <person name="Mapelli F."/>
            <person name="Ferrer M."/>
            <person name="Richter M."/>
            <person name="Cherif A."/>
            <person name="Malkawi H.I."/>
            <person name="Yakimov M.M."/>
            <person name="Abdel-Fattah Y.R."/>
            <person name="Blaghen M."/>
            <person name="Golyshin P.N."/>
            <person name="Kalogerakis N."/>
            <person name="Boon N."/>
            <person name="Magagnini M."/>
            <person name="Fava F."/>
        </authorList>
    </citation>
    <scope>NUCLEOTIDE SEQUENCE</scope>
</reference>